<gene>
    <name evidence="1" type="ORF">JGI25_00527</name>
</gene>
<dbReference type="AlphaFoldDB" id="A0A916PBC2"/>
<evidence type="ECO:0000313" key="1">
    <source>
        <dbReference type="EMBL" id="CUS99112.1"/>
    </source>
</evidence>
<organism evidence="1 2">
    <name type="scientific">Kryptobacter tengchongensis</name>
    <dbReference type="NCBI Taxonomy" id="1643429"/>
    <lineage>
        <taxon>Bacteria</taxon>
        <taxon>Pseudomonadati</taxon>
        <taxon>Candidatus Kryptoniota</taxon>
        <taxon>Candidatus Kryptobacter</taxon>
    </lineage>
</organism>
<accession>A0A916PBC2</accession>
<reference evidence="1 2" key="1">
    <citation type="submission" date="2015-11" db="EMBL/GenBank/DDBJ databases">
        <authorList>
            <person name="Varghese N."/>
        </authorList>
    </citation>
    <scope>NUCLEOTIDE SEQUENCE [LARGE SCALE GENOMIC DNA]</scope>
    <source>
        <strain evidence="1 2">JGI-25</strain>
    </source>
</reference>
<dbReference type="EMBL" id="CZVV01000022">
    <property type="protein sequence ID" value="CUS99112.1"/>
    <property type="molecule type" value="Genomic_DNA"/>
</dbReference>
<dbReference type="Proteomes" id="UP000243105">
    <property type="component" value="Unassembled WGS sequence"/>
</dbReference>
<evidence type="ECO:0000313" key="2">
    <source>
        <dbReference type="Proteomes" id="UP000243105"/>
    </source>
</evidence>
<name>A0A916PBC2_KRYT1</name>
<proteinExistence type="predicted"/>
<protein>
    <submittedName>
        <fullName evidence="1">Uncharacterized protein</fullName>
    </submittedName>
</protein>
<sequence>MKELQILKDNWEEFLKFMKARYPLYHLSNVFVRDIEYAIRDYFLDRGEKISFAEAEYLAQKFAEFLVEKGVFRVIKNEFNRVWNLNYPAFKKPSVQKQEK</sequence>
<comment type="caution">
    <text evidence="1">The sequence shown here is derived from an EMBL/GenBank/DDBJ whole genome shotgun (WGS) entry which is preliminary data.</text>
</comment>